<evidence type="ECO:0000313" key="3">
    <source>
        <dbReference type="Proteomes" id="UP000000421"/>
    </source>
</evidence>
<evidence type="ECO:0000256" key="1">
    <source>
        <dbReference type="SAM" id="MobiDB-lite"/>
    </source>
</evidence>
<evidence type="ECO:0000313" key="2">
    <source>
        <dbReference type="EMBL" id="CAF28223.1"/>
    </source>
</evidence>
<reference evidence="2 3" key="1">
    <citation type="journal article" date="2004" name="Proc. Natl. Acad. Sci. U.S.A.">
        <title>The louse-borne human pathogen Bartonella quintana is a genomic derivative of the zoonotic agent Bartonella henselae.</title>
        <authorList>
            <person name="Alsmark U.C.M."/>
            <person name="Frank A.C."/>
            <person name="Karlberg E.O."/>
            <person name="Legault B.-A."/>
            <person name="Ardell D.H."/>
            <person name="Canbaeck B."/>
            <person name="Eriksson A.-S."/>
            <person name="Naeslund A.K."/>
            <person name="Handley S.A."/>
            <person name="Huvet M."/>
            <person name="La Scola B."/>
            <person name="Holmberg M."/>
            <person name="Andersson S.G.E."/>
        </authorList>
    </citation>
    <scope>NUCLEOTIDE SEQUENCE [LARGE SCALE GENOMIC DNA]</scope>
    <source>
        <strain evidence="3">ATCC 49882 / DSM 28221 / CCUG 30454 / Houston 1</strain>
    </source>
</reference>
<feature type="region of interest" description="Disordered" evidence="1">
    <location>
        <begin position="1"/>
        <end position="28"/>
    </location>
</feature>
<gene>
    <name evidence="2" type="ordered locus">BH14590</name>
</gene>
<feature type="compositionally biased region" description="Polar residues" evidence="1">
    <location>
        <begin position="13"/>
        <end position="23"/>
    </location>
</feature>
<dbReference type="Proteomes" id="UP000000421">
    <property type="component" value="Chromosome"/>
</dbReference>
<accession>A0A0H3LYG1</accession>
<dbReference type="AlphaFoldDB" id="A0A0H3LYG1"/>
<dbReference type="PaxDb" id="283166-BH14590"/>
<dbReference type="KEGG" id="bhe:BH14590"/>
<sequence>MPNLISPYPPTPSENRTISNQPQKTKRQPDVLIFVKSHVSSVFEKREKCNLRICHGHTALLYAEFFYGEVYAKNIKRRTCAD</sequence>
<organism evidence="2 3">
    <name type="scientific">Bartonella henselae (strain ATCC 49882 / DSM 28221 / CCUG 30454 / Houston 1)</name>
    <name type="common">Rochalimaea henselae</name>
    <dbReference type="NCBI Taxonomy" id="283166"/>
    <lineage>
        <taxon>Bacteria</taxon>
        <taxon>Pseudomonadati</taxon>
        <taxon>Pseudomonadota</taxon>
        <taxon>Alphaproteobacteria</taxon>
        <taxon>Hyphomicrobiales</taxon>
        <taxon>Bartonellaceae</taxon>
        <taxon>Bartonella</taxon>
    </lineage>
</organism>
<name>A0A0H3LYG1_BARHE</name>
<keyword evidence="3" id="KW-1185">Reference proteome</keyword>
<dbReference type="EMBL" id="BX897699">
    <property type="protein sequence ID" value="CAF28223.1"/>
    <property type="molecule type" value="Genomic_DNA"/>
</dbReference>
<dbReference type="EnsemblBacteria" id="CAF28223">
    <property type="protein sequence ID" value="CAF28223"/>
    <property type="gene ID" value="BH14590"/>
</dbReference>
<protein>
    <submittedName>
        <fullName evidence="2">Uncharacterized protein</fullName>
    </submittedName>
</protein>
<proteinExistence type="predicted"/>